<keyword evidence="2" id="KW-1185">Reference proteome</keyword>
<evidence type="ECO:0000313" key="2">
    <source>
        <dbReference type="Proteomes" id="UP001432322"/>
    </source>
</evidence>
<protein>
    <submittedName>
        <fullName evidence="1">Uncharacterized protein</fullName>
    </submittedName>
</protein>
<feature type="non-terminal residue" evidence="1">
    <location>
        <position position="198"/>
    </location>
</feature>
<dbReference type="AlphaFoldDB" id="A0AAV5VC00"/>
<comment type="caution">
    <text evidence="1">The sequence shown here is derived from an EMBL/GenBank/DDBJ whole genome shotgun (WGS) entry which is preliminary data.</text>
</comment>
<accession>A0AAV5VC00</accession>
<sequence length="198" mass="21476">LPDHAPEVLDRGDDWTLSADVLALVVDRDPVGVNVVALSFGPFQHDARLVDAEDVLVAVLGSVRVERHLGSTSNGLRLALDVVELLEQALDAGGAGCAHKLLVRVLRRGAAVLGRTRRHLAVVDGSLLFRLPLLHLRPLCHLCAVVVDLGVFRVGSSFLAALLFRRPLWRRGSDHLLDEGDVKEGLGESTGDHLWRAH</sequence>
<reference evidence="1" key="1">
    <citation type="submission" date="2023-10" db="EMBL/GenBank/DDBJ databases">
        <title>Genome assembly of Pristionchus species.</title>
        <authorList>
            <person name="Yoshida K."/>
            <person name="Sommer R.J."/>
        </authorList>
    </citation>
    <scope>NUCLEOTIDE SEQUENCE</scope>
    <source>
        <strain evidence="1">RS5133</strain>
    </source>
</reference>
<dbReference type="EMBL" id="BTSY01000003">
    <property type="protein sequence ID" value="GMT17212.1"/>
    <property type="molecule type" value="Genomic_DNA"/>
</dbReference>
<feature type="non-terminal residue" evidence="1">
    <location>
        <position position="1"/>
    </location>
</feature>
<gene>
    <name evidence="1" type="ORF">PFISCL1PPCAC_8509</name>
</gene>
<name>A0AAV5VC00_9BILA</name>
<organism evidence="1 2">
    <name type="scientific">Pristionchus fissidentatus</name>
    <dbReference type="NCBI Taxonomy" id="1538716"/>
    <lineage>
        <taxon>Eukaryota</taxon>
        <taxon>Metazoa</taxon>
        <taxon>Ecdysozoa</taxon>
        <taxon>Nematoda</taxon>
        <taxon>Chromadorea</taxon>
        <taxon>Rhabditida</taxon>
        <taxon>Rhabditina</taxon>
        <taxon>Diplogasteromorpha</taxon>
        <taxon>Diplogasteroidea</taxon>
        <taxon>Neodiplogasteridae</taxon>
        <taxon>Pristionchus</taxon>
    </lineage>
</organism>
<dbReference type="Proteomes" id="UP001432322">
    <property type="component" value="Unassembled WGS sequence"/>
</dbReference>
<proteinExistence type="predicted"/>
<evidence type="ECO:0000313" key="1">
    <source>
        <dbReference type="EMBL" id="GMT17212.1"/>
    </source>
</evidence>